<accession>A0A7S8FFZ7</accession>
<evidence type="ECO:0000313" key="3">
    <source>
        <dbReference type="Proteomes" id="UP000593737"/>
    </source>
</evidence>
<dbReference type="EMBL" id="CP047423">
    <property type="protein sequence ID" value="QPD05096.1"/>
    <property type="molecule type" value="Genomic_DNA"/>
</dbReference>
<proteinExistence type="predicted"/>
<keyword evidence="1" id="KW-0812">Transmembrane</keyword>
<dbReference type="AlphaFoldDB" id="A0A7S8FFZ7"/>
<feature type="transmembrane region" description="Helical" evidence="1">
    <location>
        <begin position="49"/>
        <end position="72"/>
    </location>
</feature>
<reference evidence="2 3" key="1">
    <citation type="journal article" date="2020" name="ISME J.">
        <title>Enrichment and physiological characterization of a novel comammox Nitrospira indicates ammonium inhibition of complete nitrification.</title>
        <authorList>
            <person name="Sakoula D."/>
            <person name="Koch H."/>
            <person name="Frank J."/>
            <person name="Jetten M.S.M."/>
            <person name="van Kessel M.A.H.J."/>
            <person name="Lucker S."/>
        </authorList>
    </citation>
    <scope>NUCLEOTIDE SEQUENCE [LARGE SCALE GENOMIC DNA]</scope>
    <source>
        <strain evidence="2">Comreactor17</strain>
    </source>
</reference>
<gene>
    <name evidence="2" type="ORF">Nkreftii_002870</name>
</gene>
<sequence>MPTPFARANHAYKKIPMSINRLTISHDPVLPTCSAVTVTASSLPRAMHVIYLLAIVCLGNLEVGGMPIGYLLKLFHHTNQLVIVSWNTFPALIQTRFPRRGCPRPVRIPIGLLHSLLLPQLTQADKRLMAHAECIVALVDNHVSHVRLSLGWIRRLSGAHRTSSVLTGGTSMTGQLRCWRGSLVFLIFPRPTGIPMVGPGNHRLLMEVSIPHRRDCTECTQSPVNLDQIFLRDMFPHGLEQPLRVVPRIVRIAPDSSWNPWCERESLLPLSTTQRTPGMFRLRGQRWRLWSTNGGDWGIGHAGKDQEA</sequence>
<keyword evidence="1" id="KW-1133">Transmembrane helix</keyword>
<evidence type="ECO:0000256" key="1">
    <source>
        <dbReference type="SAM" id="Phobius"/>
    </source>
</evidence>
<protein>
    <submittedName>
        <fullName evidence="2">Uncharacterized protein</fullName>
    </submittedName>
</protein>
<name>A0A7S8FFZ7_9BACT</name>
<organism evidence="2 3">
    <name type="scientific">Candidatus Nitrospira kreftii</name>
    <dbReference type="NCBI Taxonomy" id="2652173"/>
    <lineage>
        <taxon>Bacteria</taxon>
        <taxon>Pseudomonadati</taxon>
        <taxon>Nitrospirota</taxon>
        <taxon>Nitrospiria</taxon>
        <taxon>Nitrospirales</taxon>
        <taxon>Nitrospiraceae</taxon>
        <taxon>Nitrospira</taxon>
    </lineage>
</organism>
<dbReference type="KEGG" id="nkf:Nkreftii_002870"/>
<dbReference type="Proteomes" id="UP000593737">
    <property type="component" value="Chromosome"/>
</dbReference>
<keyword evidence="1" id="KW-0472">Membrane</keyword>
<evidence type="ECO:0000313" key="2">
    <source>
        <dbReference type="EMBL" id="QPD05096.1"/>
    </source>
</evidence>